<evidence type="ECO:0000256" key="5">
    <source>
        <dbReference type="ARBA" id="ARBA00022519"/>
    </source>
</evidence>
<dbReference type="PANTHER" id="PTHR33446">
    <property type="entry name" value="PROTEIN TONB-RELATED"/>
    <property type="match status" value="1"/>
</dbReference>
<keyword evidence="13" id="KW-1185">Reference proteome</keyword>
<evidence type="ECO:0000313" key="12">
    <source>
        <dbReference type="EMBL" id="QWG02952.1"/>
    </source>
</evidence>
<keyword evidence="3" id="KW-0813">Transport</keyword>
<comment type="subcellular location">
    <subcellularLocation>
        <location evidence="1">Cell inner membrane</location>
        <topology evidence="1">Single-pass membrane protein</topology>
        <orientation evidence="1">Periplasmic side</orientation>
    </subcellularLocation>
</comment>
<dbReference type="PROSITE" id="PS52015">
    <property type="entry name" value="TONB_CTD"/>
    <property type="match status" value="1"/>
</dbReference>
<evidence type="ECO:0000256" key="10">
    <source>
        <dbReference type="SAM" id="SignalP"/>
    </source>
</evidence>
<dbReference type="SUPFAM" id="SSF74653">
    <property type="entry name" value="TolA/TonB C-terminal domain"/>
    <property type="match status" value="1"/>
</dbReference>
<keyword evidence="10" id="KW-0732">Signal</keyword>
<dbReference type="InterPro" id="IPR051045">
    <property type="entry name" value="TonB-dependent_transducer"/>
</dbReference>
<dbReference type="EMBL" id="CP076132">
    <property type="protein sequence ID" value="QWG02952.1"/>
    <property type="molecule type" value="Genomic_DNA"/>
</dbReference>
<evidence type="ECO:0000256" key="1">
    <source>
        <dbReference type="ARBA" id="ARBA00004383"/>
    </source>
</evidence>
<dbReference type="GO" id="GO:0015891">
    <property type="term" value="P:siderophore transport"/>
    <property type="evidence" value="ECO:0007669"/>
    <property type="project" value="InterPro"/>
</dbReference>
<protein>
    <submittedName>
        <fullName evidence="12">TonB family protein</fullName>
    </submittedName>
</protein>
<organism evidence="12 13">
    <name type="scientific">Flammeovirga yaeyamensis</name>
    <dbReference type="NCBI Taxonomy" id="367791"/>
    <lineage>
        <taxon>Bacteria</taxon>
        <taxon>Pseudomonadati</taxon>
        <taxon>Bacteroidota</taxon>
        <taxon>Cytophagia</taxon>
        <taxon>Cytophagales</taxon>
        <taxon>Flammeovirgaceae</taxon>
        <taxon>Flammeovirga</taxon>
    </lineage>
</organism>
<dbReference type="GO" id="GO:0015031">
    <property type="term" value="P:protein transport"/>
    <property type="evidence" value="ECO:0007669"/>
    <property type="project" value="UniProtKB-KW"/>
</dbReference>
<gene>
    <name evidence="12" type="ORF">KMW28_05065</name>
</gene>
<proteinExistence type="inferred from homology"/>
<keyword evidence="5" id="KW-0997">Cell inner membrane</keyword>
<feature type="domain" description="TonB C-terminal" evidence="11">
    <location>
        <begin position="42"/>
        <end position="131"/>
    </location>
</feature>
<evidence type="ECO:0000313" key="13">
    <source>
        <dbReference type="Proteomes" id="UP000678679"/>
    </source>
</evidence>
<dbReference type="PRINTS" id="PR01374">
    <property type="entry name" value="TONBPROTEIN"/>
</dbReference>
<keyword evidence="6" id="KW-0812">Transmembrane</keyword>
<dbReference type="GO" id="GO:0098797">
    <property type="term" value="C:plasma membrane protein complex"/>
    <property type="evidence" value="ECO:0007669"/>
    <property type="project" value="TreeGrafter"/>
</dbReference>
<evidence type="ECO:0000256" key="6">
    <source>
        <dbReference type="ARBA" id="ARBA00022692"/>
    </source>
</evidence>
<evidence type="ECO:0000256" key="8">
    <source>
        <dbReference type="ARBA" id="ARBA00022989"/>
    </source>
</evidence>
<name>A0AAX1N690_9BACT</name>
<comment type="similarity">
    <text evidence="2">Belongs to the TonB family.</text>
</comment>
<dbReference type="GO" id="GO:0030288">
    <property type="term" value="C:outer membrane-bounded periplasmic space"/>
    <property type="evidence" value="ECO:0007669"/>
    <property type="project" value="InterPro"/>
</dbReference>
<evidence type="ECO:0000256" key="4">
    <source>
        <dbReference type="ARBA" id="ARBA00022475"/>
    </source>
</evidence>
<reference evidence="12 13" key="1">
    <citation type="submission" date="2021-05" db="EMBL/GenBank/DDBJ databases">
        <title>Comparative genomic studies on the polysaccharide-degrading batcterial strains of the Flammeovirga genus.</title>
        <authorList>
            <person name="Zewei F."/>
            <person name="Zheng Z."/>
            <person name="Yu L."/>
            <person name="Ruyue G."/>
            <person name="Yanhong M."/>
            <person name="Yuanyuan C."/>
            <person name="Jingyan G."/>
            <person name="Wenjun H."/>
        </authorList>
    </citation>
    <scope>NUCLEOTIDE SEQUENCE [LARGE SCALE GENOMIC DNA]</scope>
    <source>
        <strain evidence="12 13">NBRC:100898</strain>
    </source>
</reference>
<dbReference type="InterPro" id="IPR037682">
    <property type="entry name" value="TonB_C"/>
</dbReference>
<evidence type="ECO:0000256" key="2">
    <source>
        <dbReference type="ARBA" id="ARBA00006555"/>
    </source>
</evidence>
<evidence type="ECO:0000256" key="3">
    <source>
        <dbReference type="ARBA" id="ARBA00022448"/>
    </source>
</evidence>
<dbReference type="Pfam" id="PF03544">
    <property type="entry name" value="TonB_C"/>
    <property type="match status" value="1"/>
</dbReference>
<sequence length="131" mass="14769">MKSLMISLCLLFGTALISNAQDTADNSEKVFTVVDEEASFPGGMRKFYQIMGENMKYPEEAKEAKQEGKVYVQFTVLTDGSLNDFKVVRGIGHGCDEEAVRLFKTSPKWRPAKKDGKPVNHRMFLPLTFKL</sequence>
<dbReference type="InterPro" id="IPR006260">
    <property type="entry name" value="TonB/TolA_C"/>
</dbReference>
<dbReference type="KEGG" id="fya:KMW28_05065"/>
<keyword evidence="4" id="KW-1003">Cell membrane</keyword>
<dbReference type="GO" id="GO:0031992">
    <property type="term" value="F:energy transducer activity"/>
    <property type="evidence" value="ECO:0007669"/>
    <property type="project" value="InterPro"/>
</dbReference>
<keyword evidence="9" id="KW-0472">Membrane</keyword>
<dbReference type="NCBIfam" id="TIGR01352">
    <property type="entry name" value="tonB_Cterm"/>
    <property type="match status" value="1"/>
</dbReference>
<dbReference type="RefSeq" id="WP_169664417.1">
    <property type="nucleotide sequence ID" value="NZ_CP076132.1"/>
</dbReference>
<dbReference type="AlphaFoldDB" id="A0AAX1N690"/>
<evidence type="ECO:0000259" key="11">
    <source>
        <dbReference type="PROSITE" id="PS52015"/>
    </source>
</evidence>
<dbReference type="Proteomes" id="UP000678679">
    <property type="component" value="Chromosome 1"/>
</dbReference>
<keyword evidence="7" id="KW-0653">Protein transport</keyword>
<dbReference type="InterPro" id="IPR003538">
    <property type="entry name" value="TonB"/>
</dbReference>
<feature type="chain" id="PRO_5043488886" evidence="10">
    <location>
        <begin position="21"/>
        <end position="131"/>
    </location>
</feature>
<dbReference type="Gene3D" id="3.30.1150.10">
    <property type="match status" value="1"/>
</dbReference>
<accession>A0AAX1N690</accession>
<keyword evidence="8" id="KW-1133">Transmembrane helix</keyword>
<evidence type="ECO:0000256" key="7">
    <source>
        <dbReference type="ARBA" id="ARBA00022927"/>
    </source>
</evidence>
<dbReference type="PANTHER" id="PTHR33446:SF2">
    <property type="entry name" value="PROTEIN TONB"/>
    <property type="match status" value="1"/>
</dbReference>
<evidence type="ECO:0000256" key="9">
    <source>
        <dbReference type="ARBA" id="ARBA00023136"/>
    </source>
</evidence>
<feature type="signal peptide" evidence="10">
    <location>
        <begin position="1"/>
        <end position="20"/>
    </location>
</feature>
<dbReference type="GO" id="GO:0055085">
    <property type="term" value="P:transmembrane transport"/>
    <property type="evidence" value="ECO:0007669"/>
    <property type="project" value="InterPro"/>
</dbReference>